<comment type="caution">
    <text evidence="1">The sequence shown here is derived from an EMBL/GenBank/DDBJ whole genome shotgun (WGS) entry which is preliminary data.</text>
</comment>
<organism evidence="1 2">
    <name type="scientific">Frigoriflavimonas asaccharolytica</name>
    <dbReference type="NCBI Taxonomy" id="2735899"/>
    <lineage>
        <taxon>Bacteria</taxon>
        <taxon>Pseudomonadati</taxon>
        <taxon>Bacteroidota</taxon>
        <taxon>Flavobacteriia</taxon>
        <taxon>Flavobacteriales</taxon>
        <taxon>Weeksellaceae</taxon>
        <taxon>Frigoriflavimonas</taxon>
    </lineage>
</organism>
<name>A0A8J8K854_9FLAO</name>
<dbReference type="AlphaFoldDB" id="A0A8J8K854"/>
<evidence type="ECO:0000313" key="1">
    <source>
        <dbReference type="EMBL" id="NRS91592.1"/>
    </source>
</evidence>
<dbReference type="InterPro" id="IPR043766">
    <property type="entry name" value="BfmA-like"/>
</dbReference>
<sequence length="459" mass="53843">MEYLDKENSSREKSFDNYFSSYLEEKENDFDKELLQENLFFTNDDPEGNPTFLEQNEATNLIDDNLSSRAKENESKFFMLNISPSKAELDHIEELVKMEMYDQGFHQRDLQILSQTEEGQRQIDIVKNNLFHQNLREYTKEVMADYADNFNRTVYNNPNNLPNQKEEKIINDFAKQKISESGIANADAKYSEFYQNYREQKAMEMGKDLTVRPMTERDLVWIAKIEEKRTYKGNDRWVIENKKINKSIEKIKNDINLSESKKERKIIDLQEQLNKDRATGLVVKEGMEKGGKQYHIHAVVSRYDNCPNRRFKKSISPLASQRHSKIAGKEAIVGFDRNEFYIKVERSFDEKFRFERTRSYEKFNQIKNGHKKNNNINVIPSNVLQQSSNKLINKAIQPLKQELNEKLGFNELKKLDINTTISKELGFRIPMSIPKTPLQVATKIVNIFLGKARDHGIGF</sequence>
<proteinExistence type="predicted"/>
<dbReference type="Pfam" id="PF18976">
    <property type="entry name" value="DUF5712"/>
    <property type="match status" value="2"/>
</dbReference>
<evidence type="ECO:0000313" key="2">
    <source>
        <dbReference type="Proteomes" id="UP000610746"/>
    </source>
</evidence>
<keyword evidence="2" id="KW-1185">Reference proteome</keyword>
<dbReference type="EMBL" id="JABSNO010000003">
    <property type="protein sequence ID" value="NRS91592.1"/>
    <property type="molecule type" value="Genomic_DNA"/>
</dbReference>
<accession>A0A8J8K854</accession>
<gene>
    <name evidence="1" type="ORF">HNQ03_000659</name>
</gene>
<protein>
    <recommendedName>
        <fullName evidence="3">Mobilization protein</fullName>
    </recommendedName>
</protein>
<reference evidence="1" key="1">
    <citation type="submission" date="2020-05" db="EMBL/GenBank/DDBJ databases">
        <title>Genomic Encyclopedia of Type Strains, Phase IV (KMG-V): Genome sequencing to study the core and pangenomes of soil and plant-associated prokaryotes.</title>
        <authorList>
            <person name="Whitman W."/>
        </authorList>
    </citation>
    <scope>NUCLEOTIDE SEQUENCE</scope>
    <source>
        <strain evidence="1">16F</strain>
    </source>
</reference>
<dbReference type="Proteomes" id="UP000610746">
    <property type="component" value="Unassembled WGS sequence"/>
</dbReference>
<evidence type="ECO:0008006" key="3">
    <source>
        <dbReference type="Google" id="ProtNLM"/>
    </source>
</evidence>